<dbReference type="EMBL" id="JAPCXB010000182">
    <property type="protein sequence ID" value="KAJ1605299.1"/>
    <property type="molecule type" value="Genomic_DNA"/>
</dbReference>
<evidence type="ECO:0000313" key="3">
    <source>
        <dbReference type="Proteomes" id="UP001071777"/>
    </source>
</evidence>
<name>A0ABQ8P241_9CRYT</name>
<feature type="region of interest" description="Disordered" evidence="1">
    <location>
        <begin position="308"/>
        <end position="340"/>
    </location>
</feature>
<keyword evidence="3" id="KW-1185">Reference proteome</keyword>
<comment type="caution">
    <text evidence="2">The sequence shown here is derived from an EMBL/GenBank/DDBJ whole genome shotgun (WGS) entry which is preliminary data.</text>
</comment>
<proteinExistence type="predicted"/>
<evidence type="ECO:0000313" key="2">
    <source>
        <dbReference type="EMBL" id="KAJ1605299.1"/>
    </source>
</evidence>
<sequence length="340" mass="36278">MSGNVLETRGQKDYQRQGAEGGRVAGVPGDQAANDLVVKVGASDGLPASGQQAGERFLEQEDHRVAPLGVDVAKSVQHEEEVVQTVEEPLGAVEIGAPPRDALQLALNAAARAGAQVEFRVPGIQNEDWMSRENPCHHLQSVPETEPSVEQTLLPPLPGLIYMLLVFGAKHADMNGPHAALLGLFGVTHAEIAAGHGESDRIGAFLRSEAEQQRGEEPQGSVVRRLLVQHVGQSGNRLHILGVVLENQGELPLSLRCRNPQYLWIALNSSRAVYACVYTLMNCLSLSSDLLRIDSDLLKLVSKQSSARLSSSMPKPPTGLLGSGLASPPEAHAPQCIPAE</sequence>
<organism evidence="2 3">
    <name type="scientific">Cryptosporidium canis</name>
    <dbReference type="NCBI Taxonomy" id="195482"/>
    <lineage>
        <taxon>Eukaryota</taxon>
        <taxon>Sar</taxon>
        <taxon>Alveolata</taxon>
        <taxon>Apicomplexa</taxon>
        <taxon>Conoidasida</taxon>
        <taxon>Coccidia</taxon>
        <taxon>Eucoccidiorida</taxon>
        <taxon>Eimeriorina</taxon>
        <taxon>Cryptosporidiidae</taxon>
        <taxon>Cryptosporidium</taxon>
    </lineage>
</organism>
<accession>A0ABQ8P241</accession>
<dbReference type="Proteomes" id="UP001071777">
    <property type="component" value="Unassembled WGS sequence"/>
</dbReference>
<feature type="region of interest" description="Disordered" evidence="1">
    <location>
        <begin position="1"/>
        <end position="28"/>
    </location>
</feature>
<gene>
    <name evidence="2" type="ORF">OJ252_3513</name>
</gene>
<evidence type="ECO:0000256" key="1">
    <source>
        <dbReference type="SAM" id="MobiDB-lite"/>
    </source>
</evidence>
<protein>
    <submittedName>
        <fullName evidence="2">Uncharacterized protein</fullName>
    </submittedName>
</protein>
<reference evidence="2" key="1">
    <citation type="submission" date="2022-10" db="EMBL/GenBank/DDBJ databases">
        <title>Adaptive evolution leads to modifications in subtelomeric GC content in a zoonotic Cryptosporidium species.</title>
        <authorList>
            <person name="Li J."/>
            <person name="Feng Y."/>
            <person name="Xiao L."/>
        </authorList>
    </citation>
    <scope>NUCLEOTIDE SEQUENCE</scope>
    <source>
        <strain evidence="2">25894</strain>
    </source>
</reference>